<comment type="caution">
    <text evidence="7">The sequence shown here is derived from an EMBL/GenBank/DDBJ whole genome shotgun (WGS) entry which is preliminary data.</text>
</comment>
<dbReference type="SUPFAM" id="SSF51735">
    <property type="entry name" value="NAD(P)-binding Rossmann-fold domains"/>
    <property type="match status" value="1"/>
</dbReference>
<dbReference type="InterPro" id="IPR029752">
    <property type="entry name" value="D-isomer_DH_CS1"/>
</dbReference>
<keyword evidence="8" id="KW-1185">Reference proteome</keyword>
<dbReference type="GO" id="GO:0016616">
    <property type="term" value="F:oxidoreductase activity, acting on the CH-OH group of donors, NAD or NADP as acceptor"/>
    <property type="evidence" value="ECO:0007669"/>
    <property type="project" value="InterPro"/>
</dbReference>
<dbReference type="GO" id="GO:0051287">
    <property type="term" value="F:NAD binding"/>
    <property type="evidence" value="ECO:0007669"/>
    <property type="project" value="InterPro"/>
</dbReference>
<dbReference type="Pfam" id="PF02826">
    <property type="entry name" value="2-Hacid_dh_C"/>
    <property type="match status" value="1"/>
</dbReference>
<evidence type="ECO:0008006" key="9">
    <source>
        <dbReference type="Google" id="ProtNLM"/>
    </source>
</evidence>
<evidence type="ECO:0000313" key="7">
    <source>
        <dbReference type="EMBL" id="PAB56890.1"/>
    </source>
</evidence>
<dbReference type="InterPro" id="IPR036291">
    <property type="entry name" value="NAD(P)-bd_dom_sf"/>
</dbReference>
<evidence type="ECO:0000256" key="3">
    <source>
        <dbReference type="ARBA" id="ARBA00023027"/>
    </source>
</evidence>
<dbReference type="PROSITE" id="PS00065">
    <property type="entry name" value="D_2_HYDROXYACID_DH_1"/>
    <property type="match status" value="1"/>
</dbReference>
<dbReference type="Gene3D" id="3.40.50.720">
    <property type="entry name" value="NAD(P)-binding Rossmann-like Domain"/>
    <property type="match status" value="2"/>
</dbReference>
<evidence type="ECO:0000313" key="8">
    <source>
        <dbReference type="Proteomes" id="UP000216024"/>
    </source>
</evidence>
<sequence length="315" mass="34985">MKIVVIDDVLMNESQIDQLKSLGDLNIYSGTPKNQEETLNRGKDAHIIVSGWTHFSSSTLDRLPNLKMISLWATGYDYVDIGEANKRGVTVTNVPGYAKNAVAELAISLMLSVMRKVPQADRNVKESKAYNWGLFQGMEMSNKTIGIIGTGAIGCRVAEIANGFNMKIIAYDPSPKDEIVRKCNVKYTSCDEIFRESDIVTVHMPLLPSTHNFITEKDFAKMKKNAIFINTARAEIVNQNDLYETLKSRNVFGAGLDEINLSIESGEDLLKLDNVVVTPHMGFNTIEATEIKTNICIDNVRNYLSGGPSNEVRID</sequence>
<accession>A0A267MDL2</accession>
<dbReference type="InterPro" id="IPR006140">
    <property type="entry name" value="D-isomer_DH_NAD-bd"/>
</dbReference>
<gene>
    <name evidence="7" type="ORF">CCE28_19955</name>
</gene>
<name>A0A267MDL2_9FIRM</name>
<evidence type="ECO:0000259" key="6">
    <source>
        <dbReference type="Pfam" id="PF02826"/>
    </source>
</evidence>
<evidence type="ECO:0000256" key="2">
    <source>
        <dbReference type="ARBA" id="ARBA00023002"/>
    </source>
</evidence>
<keyword evidence="2 4" id="KW-0560">Oxidoreductase</keyword>
<evidence type="ECO:0000256" key="1">
    <source>
        <dbReference type="ARBA" id="ARBA00005854"/>
    </source>
</evidence>
<dbReference type="FunFam" id="3.40.50.720:FF:000203">
    <property type="entry name" value="D-3-phosphoglycerate dehydrogenase (SerA)"/>
    <property type="match status" value="1"/>
</dbReference>
<proteinExistence type="inferred from homology"/>
<dbReference type="RefSeq" id="WP_095135696.1">
    <property type="nucleotide sequence ID" value="NZ_NIBG01000030.1"/>
</dbReference>
<protein>
    <recommendedName>
        <fullName evidence="9">Glycerate dehydrogenase</fullName>
    </recommendedName>
</protein>
<dbReference type="InterPro" id="IPR006139">
    <property type="entry name" value="D-isomer_2_OHA_DH_cat_dom"/>
</dbReference>
<organism evidence="7 8">
    <name type="scientific">Anaeromicrobium sediminis</name>
    <dbReference type="NCBI Taxonomy" id="1478221"/>
    <lineage>
        <taxon>Bacteria</taxon>
        <taxon>Bacillati</taxon>
        <taxon>Bacillota</taxon>
        <taxon>Clostridia</taxon>
        <taxon>Peptostreptococcales</taxon>
        <taxon>Thermotaleaceae</taxon>
        <taxon>Anaeromicrobium</taxon>
    </lineage>
</organism>
<dbReference type="PANTHER" id="PTHR43761:SF1">
    <property type="entry name" value="D-ISOMER SPECIFIC 2-HYDROXYACID DEHYDROGENASE CATALYTIC DOMAIN-CONTAINING PROTEIN-RELATED"/>
    <property type="match status" value="1"/>
</dbReference>
<evidence type="ECO:0000259" key="5">
    <source>
        <dbReference type="Pfam" id="PF00389"/>
    </source>
</evidence>
<evidence type="ECO:0000256" key="4">
    <source>
        <dbReference type="RuleBase" id="RU003719"/>
    </source>
</evidence>
<feature type="domain" description="D-isomer specific 2-hydroxyacid dehydrogenase catalytic" evidence="5">
    <location>
        <begin position="4"/>
        <end position="311"/>
    </location>
</feature>
<dbReference type="InterPro" id="IPR050418">
    <property type="entry name" value="D-iso_2-hydroxyacid_DH_PdxB"/>
</dbReference>
<dbReference type="AlphaFoldDB" id="A0A267MDL2"/>
<dbReference type="EMBL" id="NIBG01000030">
    <property type="protein sequence ID" value="PAB56890.1"/>
    <property type="molecule type" value="Genomic_DNA"/>
</dbReference>
<dbReference type="SUPFAM" id="SSF52283">
    <property type="entry name" value="Formate/glycerate dehydrogenase catalytic domain-like"/>
    <property type="match status" value="1"/>
</dbReference>
<dbReference type="Pfam" id="PF00389">
    <property type="entry name" value="2-Hacid_dh"/>
    <property type="match status" value="1"/>
</dbReference>
<feature type="domain" description="D-isomer specific 2-hydroxyacid dehydrogenase NAD-binding" evidence="6">
    <location>
        <begin position="107"/>
        <end position="282"/>
    </location>
</feature>
<dbReference type="PANTHER" id="PTHR43761">
    <property type="entry name" value="D-ISOMER SPECIFIC 2-HYDROXYACID DEHYDROGENASE FAMILY PROTEIN (AFU_ORTHOLOGUE AFUA_1G13630)"/>
    <property type="match status" value="1"/>
</dbReference>
<dbReference type="OrthoDB" id="9805416at2"/>
<keyword evidence="3" id="KW-0520">NAD</keyword>
<comment type="similarity">
    <text evidence="1 4">Belongs to the D-isomer specific 2-hydroxyacid dehydrogenase family.</text>
</comment>
<dbReference type="Proteomes" id="UP000216024">
    <property type="component" value="Unassembled WGS sequence"/>
</dbReference>
<reference evidence="7 8" key="1">
    <citation type="submission" date="2017-06" db="EMBL/GenBank/DDBJ databases">
        <title>Draft genome sequence of anaerobic fermentative bacterium Anaeromicrobium sediminis DY2726D isolated from West Pacific Ocean sediments.</title>
        <authorList>
            <person name="Zeng X."/>
        </authorList>
    </citation>
    <scope>NUCLEOTIDE SEQUENCE [LARGE SCALE GENOMIC DNA]</scope>
    <source>
        <strain evidence="7 8">DY2726D</strain>
    </source>
</reference>